<protein>
    <submittedName>
        <fullName evidence="3">Helix-turn-helix domain-containing protein</fullName>
    </submittedName>
</protein>
<organism evidence="3 4">
    <name type="scientific">Streptomyces parvus</name>
    <dbReference type="NCBI Taxonomy" id="66428"/>
    <lineage>
        <taxon>Bacteria</taxon>
        <taxon>Bacillati</taxon>
        <taxon>Actinomycetota</taxon>
        <taxon>Actinomycetes</taxon>
        <taxon>Kitasatosporales</taxon>
        <taxon>Streptomycetaceae</taxon>
        <taxon>Streptomyces</taxon>
    </lineage>
</organism>
<feature type="transmembrane region" description="Helical" evidence="1">
    <location>
        <begin position="150"/>
        <end position="170"/>
    </location>
</feature>
<keyword evidence="1" id="KW-0472">Membrane</keyword>
<dbReference type="SMART" id="SM00530">
    <property type="entry name" value="HTH_XRE"/>
    <property type="match status" value="1"/>
</dbReference>
<dbReference type="Proteomes" id="UP000323242">
    <property type="component" value="Unassembled WGS sequence"/>
</dbReference>
<dbReference type="Gene3D" id="1.10.260.40">
    <property type="entry name" value="lambda repressor-like DNA-binding domains"/>
    <property type="match status" value="1"/>
</dbReference>
<dbReference type="InterPro" id="IPR036365">
    <property type="entry name" value="PGBD-like_sf"/>
</dbReference>
<dbReference type="SUPFAM" id="SSF47090">
    <property type="entry name" value="PGBD-like"/>
    <property type="match status" value="1"/>
</dbReference>
<dbReference type="EMBL" id="VSZQ01000036">
    <property type="protein sequence ID" value="TYR64897.1"/>
    <property type="molecule type" value="Genomic_DNA"/>
</dbReference>
<dbReference type="CDD" id="cd00093">
    <property type="entry name" value="HTH_XRE"/>
    <property type="match status" value="1"/>
</dbReference>
<dbReference type="AlphaFoldDB" id="A0A5D4JH71"/>
<evidence type="ECO:0000313" key="4">
    <source>
        <dbReference type="Proteomes" id="UP000323242"/>
    </source>
</evidence>
<keyword evidence="1" id="KW-1133">Transmembrane helix</keyword>
<accession>A0A5D4JH71</accession>
<dbReference type="InterPro" id="IPR001387">
    <property type="entry name" value="Cro/C1-type_HTH"/>
</dbReference>
<dbReference type="SUPFAM" id="SSF47413">
    <property type="entry name" value="lambda repressor-like DNA-binding domains"/>
    <property type="match status" value="1"/>
</dbReference>
<reference evidence="3 4" key="1">
    <citation type="submission" date="2019-08" db="EMBL/GenBank/DDBJ databases">
        <title>Draft genome for granaticin producer strain Streptomyces parvus C05.</title>
        <authorList>
            <person name="Gonzalez-Pimentel J.L."/>
        </authorList>
    </citation>
    <scope>NUCLEOTIDE SEQUENCE [LARGE SCALE GENOMIC DNA]</scope>
    <source>
        <strain evidence="3 4">C05</strain>
    </source>
</reference>
<dbReference type="InterPro" id="IPR002477">
    <property type="entry name" value="Peptidoglycan-bd-like"/>
</dbReference>
<dbReference type="Pfam" id="PF01471">
    <property type="entry name" value="PG_binding_1"/>
    <property type="match status" value="1"/>
</dbReference>
<feature type="domain" description="HTH cro/C1-type" evidence="2">
    <location>
        <begin position="26"/>
        <end position="80"/>
    </location>
</feature>
<dbReference type="GO" id="GO:0003677">
    <property type="term" value="F:DNA binding"/>
    <property type="evidence" value="ECO:0007669"/>
    <property type="project" value="InterPro"/>
</dbReference>
<dbReference type="InterPro" id="IPR036366">
    <property type="entry name" value="PGBDSf"/>
</dbReference>
<evidence type="ECO:0000256" key="1">
    <source>
        <dbReference type="SAM" id="Phobius"/>
    </source>
</evidence>
<keyword evidence="4" id="KW-1185">Reference proteome</keyword>
<evidence type="ECO:0000259" key="2">
    <source>
        <dbReference type="PROSITE" id="PS50943"/>
    </source>
</evidence>
<comment type="caution">
    <text evidence="3">The sequence shown here is derived from an EMBL/GenBank/DDBJ whole genome shotgun (WGS) entry which is preliminary data.</text>
</comment>
<dbReference type="Pfam" id="PF13560">
    <property type="entry name" value="HTH_31"/>
    <property type="match status" value="1"/>
</dbReference>
<proteinExistence type="predicted"/>
<evidence type="ECO:0000313" key="3">
    <source>
        <dbReference type="EMBL" id="TYR64897.1"/>
    </source>
</evidence>
<dbReference type="PROSITE" id="PS50943">
    <property type="entry name" value="HTH_CROC1"/>
    <property type="match status" value="1"/>
</dbReference>
<gene>
    <name evidence="3" type="ORF">FY004_09200</name>
</gene>
<name>A0A5D4JH71_9ACTN</name>
<dbReference type="InterPro" id="IPR010982">
    <property type="entry name" value="Lambda_DNA-bd_dom_sf"/>
</dbReference>
<dbReference type="Gene3D" id="1.10.101.10">
    <property type="entry name" value="PGBD-like superfamily/PGBD"/>
    <property type="match status" value="1"/>
</dbReference>
<sequence length="281" mass="29760">MRVFVSKGKEPPRSLGPHGRRFVDRMRELKDRSGLSLAALANRTSYSKSSWERYLNGKSLPPAEAVRELAGLCGADANQLLALHSLAADEWGVQADARAPGDVPGAVAPGRETGPEVPGEHAARDLAGSDVAGASPAGEVSQRIRLGSPALIGVVAVAALVVSGLLLYLAPRTEGASEDRRVASVKFVFTPGRTHSCDVHRDDGKLWAGHSDTDKALLQQITTSWDVVEAQCLLEHRGYPVGAVDGAYGQATEKAVKRLQEASGLVVDGIVGPHTWQALRQ</sequence>
<keyword evidence="1" id="KW-0812">Transmembrane</keyword>